<dbReference type="VEuPathDB" id="AmoebaDB:NfTy_040980"/>
<dbReference type="InterPro" id="IPR009071">
    <property type="entry name" value="HMG_box_dom"/>
</dbReference>
<feature type="region of interest" description="Disordered" evidence="3">
    <location>
        <begin position="843"/>
        <end position="931"/>
    </location>
</feature>
<dbReference type="RefSeq" id="XP_044563428.1">
    <property type="nucleotide sequence ID" value="XM_044705740.1"/>
</dbReference>
<dbReference type="Proteomes" id="UP000444721">
    <property type="component" value="Unassembled WGS sequence"/>
</dbReference>
<dbReference type="PROSITE" id="PS50966">
    <property type="entry name" value="ZF_SWIM"/>
    <property type="match status" value="1"/>
</dbReference>
<organism evidence="6 7">
    <name type="scientific">Naegleria fowleri</name>
    <name type="common">Brain eating amoeba</name>
    <dbReference type="NCBI Taxonomy" id="5763"/>
    <lineage>
        <taxon>Eukaryota</taxon>
        <taxon>Discoba</taxon>
        <taxon>Heterolobosea</taxon>
        <taxon>Tetramitia</taxon>
        <taxon>Eutetramitia</taxon>
        <taxon>Vahlkampfiidae</taxon>
        <taxon>Naegleria</taxon>
    </lineage>
</organism>
<gene>
    <name evidence="6" type="ORF">FDP41_002535</name>
</gene>
<feature type="domain" description="HMG box" evidence="4">
    <location>
        <begin position="782"/>
        <end position="851"/>
    </location>
</feature>
<dbReference type="PANTHER" id="PTHR47658:SF1">
    <property type="entry name" value="MEIOSIS INITIATOR PROTEIN"/>
    <property type="match status" value="1"/>
</dbReference>
<feature type="region of interest" description="Disordered" evidence="3">
    <location>
        <begin position="1099"/>
        <end position="1237"/>
    </location>
</feature>
<dbReference type="PROSITE" id="PS50118">
    <property type="entry name" value="HMG_BOX_2"/>
    <property type="match status" value="1"/>
</dbReference>
<feature type="compositionally biased region" description="Basic and acidic residues" evidence="3">
    <location>
        <begin position="862"/>
        <end position="875"/>
    </location>
</feature>
<feature type="compositionally biased region" description="Basic and acidic residues" evidence="3">
    <location>
        <begin position="524"/>
        <end position="535"/>
    </location>
</feature>
<dbReference type="OMA" id="CKYFPFP"/>
<dbReference type="VEuPathDB" id="AmoebaDB:NF0074980"/>
<feature type="compositionally biased region" description="Polar residues" evidence="3">
    <location>
        <begin position="1216"/>
        <end position="1228"/>
    </location>
</feature>
<accession>A0A6A5BZG3</accession>
<dbReference type="InterPro" id="IPR027417">
    <property type="entry name" value="P-loop_NTPase"/>
</dbReference>
<dbReference type="AlphaFoldDB" id="A0A6A5BZG3"/>
<dbReference type="OrthoDB" id="1919336at2759"/>
<dbReference type="GO" id="GO:0003677">
    <property type="term" value="F:DNA binding"/>
    <property type="evidence" value="ECO:0007669"/>
    <property type="project" value="UniProtKB-UniRule"/>
</dbReference>
<keyword evidence="2" id="KW-0479">Metal-binding</keyword>
<dbReference type="GO" id="GO:0005634">
    <property type="term" value="C:nucleus"/>
    <property type="evidence" value="ECO:0007669"/>
    <property type="project" value="UniProtKB-UniRule"/>
</dbReference>
<feature type="compositionally biased region" description="Basic and acidic residues" evidence="3">
    <location>
        <begin position="763"/>
        <end position="783"/>
    </location>
</feature>
<dbReference type="Pfam" id="PF00505">
    <property type="entry name" value="HMG_box"/>
    <property type="match status" value="1"/>
</dbReference>
<feature type="domain" description="SWIM-type" evidence="5">
    <location>
        <begin position="642"/>
        <end position="679"/>
    </location>
</feature>
<dbReference type="VEuPathDB" id="AmoebaDB:NF0074970"/>
<dbReference type="PANTHER" id="PTHR47658">
    <property type="entry name" value="HIGH MOBILITY GROUP B PROTEIN 12-RELATED"/>
    <property type="match status" value="1"/>
</dbReference>
<evidence type="ECO:0000259" key="4">
    <source>
        <dbReference type="PROSITE" id="PS50118"/>
    </source>
</evidence>
<evidence type="ECO:0008006" key="8">
    <source>
        <dbReference type="Google" id="ProtNLM"/>
    </source>
</evidence>
<evidence type="ECO:0000256" key="1">
    <source>
        <dbReference type="PROSITE-ProRule" id="PRU00267"/>
    </source>
</evidence>
<comment type="caution">
    <text evidence="6">The sequence shown here is derived from an EMBL/GenBank/DDBJ whole genome shotgun (WGS) entry which is preliminary data.</text>
</comment>
<dbReference type="SUPFAM" id="SSF47095">
    <property type="entry name" value="HMG-box"/>
    <property type="match status" value="1"/>
</dbReference>
<evidence type="ECO:0000256" key="2">
    <source>
        <dbReference type="PROSITE-ProRule" id="PRU00325"/>
    </source>
</evidence>
<reference evidence="6 7" key="1">
    <citation type="journal article" date="2019" name="Sci. Rep.">
        <title>Nanopore sequencing improves the draft genome of the human pathogenic amoeba Naegleria fowleri.</title>
        <authorList>
            <person name="Liechti N."/>
            <person name="Schurch N."/>
            <person name="Bruggmann R."/>
            <person name="Wittwer M."/>
        </authorList>
    </citation>
    <scope>NUCLEOTIDE SEQUENCE [LARGE SCALE GENOMIC DNA]</scope>
    <source>
        <strain evidence="6 7">ATCC 30894</strain>
    </source>
</reference>
<feature type="compositionally biased region" description="Low complexity" evidence="3">
    <location>
        <begin position="1192"/>
        <end position="1215"/>
    </location>
</feature>
<evidence type="ECO:0000313" key="6">
    <source>
        <dbReference type="EMBL" id="KAF0978715.1"/>
    </source>
</evidence>
<dbReference type="CDD" id="cd22006">
    <property type="entry name" value="HMG-box_AtHMGB6-like_rpt1"/>
    <property type="match status" value="1"/>
</dbReference>
<name>A0A6A5BZG3_NAEFO</name>
<dbReference type="GeneID" id="68109753"/>
<dbReference type="Gene3D" id="3.40.50.300">
    <property type="entry name" value="P-loop containing nucleotide triphosphate hydrolases"/>
    <property type="match status" value="1"/>
</dbReference>
<dbReference type="InterPro" id="IPR036910">
    <property type="entry name" value="HMG_box_dom_sf"/>
</dbReference>
<feature type="compositionally biased region" description="Low complexity" evidence="3">
    <location>
        <begin position="720"/>
        <end position="738"/>
    </location>
</feature>
<keyword evidence="2" id="KW-0863">Zinc-finger</keyword>
<protein>
    <recommendedName>
        <fullName evidence="8">HMG box domain-containing protein</fullName>
    </recommendedName>
</protein>
<feature type="region of interest" description="Disordered" evidence="3">
    <location>
        <begin position="524"/>
        <end position="546"/>
    </location>
</feature>
<dbReference type="SMART" id="SM00398">
    <property type="entry name" value="HMG"/>
    <property type="match status" value="1"/>
</dbReference>
<feature type="compositionally biased region" description="Low complexity" evidence="3">
    <location>
        <begin position="1153"/>
        <end position="1171"/>
    </location>
</feature>
<dbReference type="GO" id="GO:0008270">
    <property type="term" value="F:zinc ion binding"/>
    <property type="evidence" value="ECO:0007669"/>
    <property type="project" value="UniProtKB-KW"/>
</dbReference>
<dbReference type="VEuPathDB" id="AmoebaDB:NF0074960"/>
<feature type="compositionally biased region" description="Basic and acidic residues" evidence="3">
    <location>
        <begin position="687"/>
        <end position="709"/>
    </location>
</feature>
<dbReference type="EMBL" id="VFQX01000029">
    <property type="protein sequence ID" value="KAF0978715.1"/>
    <property type="molecule type" value="Genomic_DNA"/>
</dbReference>
<keyword evidence="1" id="KW-0539">Nucleus</keyword>
<keyword evidence="7" id="KW-1185">Reference proteome</keyword>
<evidence type="ECO:0000313" key="7">
    <source>
        <dbReference type="Proteomes" id="UP000444721"/>
    </source>
</evidence>
<feature type="compositionally biased region" description="Basic and acidic residues" evidence="3">
    <location>
        <begin position="890"/>
        <end position="907"/>
    </location>
</feature>
<evidence type="ECO:0000256" key="3">
    <source>
        <dbReference type="SAM" id="MobiDB-lite"/>
    </source>
</evidence>
<dbReference type="VEuPathDB" id="AmoebaDB:NF0074950"/>
<feature type="region of interest" description="Disordered" evidence="3">
    <location>
        <begin position="687"/>
        <end position="783"/>
    </location>
</feature>
<dbReference type="Gene3D" id="1.10.30.10">
    <property type="entry name" value="High mobility group box domain"/>
    <property type="match status" value="1"/>
</dbReference>
<keyword evidence="2" id="KW-0862">Zinc</keyword>
<dbReference type="VEuPathDB" id="AmoebaDB:FDP41_002535"/>
<feature type="compositionally biased region" description="Basic and acidic residues" evidence="3">
    <location>
        <begin position="1105"/>
        <end position="1116"/>
    </location>
</feature>
<proteinExistence type="predicted"/>
<keyword evidence="1" id="KW-0238">DNA-binding</keyword>
<dbReference type="InterPro" id="IPR007527">
    <property type="entry name" value="Znf_SWIM"/>
</dbReference>
<feature type="compositionally biased region" description="Basic and acidic residues" evidence="3">
    <location>
        <begin position="843"/>
        <end position="852"/>
    </location>
</feature>
<feature type="compositionally biased region" description="Low complexity" evidence="3">
    <location>
        <begin position="1129"/>
        <end position="1139"/>
    </location>
</feature>
<feature type="compositionally biased region" description="Polar residues" evidence="3">
    <location>
        <begin position="710"/>
        <end position="719"/>
    </location>
</feature>
<feature type="compositionally biased region" description="Polar residues" evidence="3">
    <location>
        <begin position="1172"/>
        <end position="1184"/>
    </location>
</feature>
<feature type="DNA-binding region" description="HMG box" evidence="1">
    <location>
        <begin position="782"/>
        <end position="851"/>
    </location>
</feature>
<evidence type="ECO:0000259" key="5">
    <source>
        <dbReference type="PROSITE" id="PS50966"/>
    </source>
</evidence>
<sequence>MVSSLPSPSLEDYSSLLSCHLILFIGNKCSNKTLQYHRYFAASHERVSLDDWNKREKLSLHAMFKKIIKKLEKQCKIVIEDENLIPETRKSLIEKVKQSIPHCKVGALCFTCNNEKVLEYQFNTNQILSYFLKKNNVKSPDICLGGHTFLLQPGQDKEHVIPSKSEGFDTMLESKVKLTNVNREKVEFIHQGLIVDGMLLALRLLVLSPSQEKDISNFADPHLHWLFTQWVKVKPNGRIIIILIQKDYDKLCDLLGKKTKTFEQFVMWVEKTLCKYFPFPIFTVEIKVTSSMNHQQMKRDETLLLSSLMYLHSLAVSEAIVVVSPFNAQSIQNIGSSSSMNKHKKFFTNECRTENNLYINNEMYIRMAKLGLILVDFSSFLDISMQELEHSETSTLRIEQKIALVQLDYRSNQPEFLKNIEFVQMDSWKSNGEMFSKYIGRYPFITELQRNHSSQYRAGVFQDSQQREINHVLFGIVCNPSVISQFAAQNDFSSHLQFYQKINGYSVSNQMNMNLESINAERKRFSPKQTEKLSRGIEGSPSGGTAMRKSVNILMPNVTTSQPTTTSDGKTSDIFQFPVTDMSLSFICDYFGLTKFQRGKDLESSIYNVMVKLIPEKPNCFKMYSKCTRQQAPQPGQEPIFYRQEVLMKDKKLNKAVCTCPDGSQGRCKHICAGVLAYISIISNRNQGDEQKLEQKEKMLKSGELDSQEHTSQVNELSQNSPPSSNATNTPASSSHANASDEKTDQKKKKTLPAWMVLNSKLESQKESKKSTKKNSSKESELKKPKTSFFLYCDDYRERVKEELGGNVSASEVAKEVGKRWKDLSMEEKQVYIEKQKELQTEYEKKKKENTKAETSTQIVNDEEHFDKKQNENVKIESALTTDEMDVSNENDKTHHLAEKKRGDSPAKKKPQPLLSKRVQLQHNDNNPEHSVVVVKKEVQNNVDEIMDDTSASSNIFASKSKTESNNIISRSAAASKTNPTPTLTRIKGEALSPVKNKLLENKTILSPQQMMSFKNNQSIQSPRKVLNTIEKPAVMDDYIDEENLTIKDIFFTKKKRKSPLPILEKSPSAVMSTAMDDKKSSSKEDDALSVTNVFFSKSSKKPKKEVDKHVTDSSAEKVQNCPPSAFKFSMFSTTSSTTNNKDTVDEEEEDISLTTIFFSKSTKTSSTSSSAQNPLLPSKANQPQEKDHHVTASGSSISTTSVKTTATKNSSSSSPPNQNKSKQTSLKSMMDAFFEF</sequence>